<feature type="compositionally biased region" description="Low complexity" evidence="1">
    <location>
        <begin position="1086"/>
        <end position="1095"/>
    </location>
</feature>
<dbReference type="Proteomes" id="UP001152300">
    <property type="component" value="Unassembled WGS sequence"/>
</dbReference>
<feature type="region of interest" description="Disordered" evidence="1">
    <location>
        <begin position="271"/>
        <end position="344"/>
    </location>
</feature>
<proteinExistence type="predicted"/>
<feature type="region of interest" description="Disordered" evidence="1">
    <location>
        <begin position="209"/>
        <end position="251"/>
    </location>
</feature>
<dbReference type="Gene3D" id="1.10.720.30">
    <property type="entry name" value="SAP domain"/>
    <property type="match status" value="1"/>
</dbReference>
<feature type="compositionally biased region" description="Polar residues" evidence="1">
    <location>
        <begin position="449"/>
        <end position="478"/>
    </location>
</feature>
<gene>
    <name evidence="3" type="ORF">OCU04_003953</name>
</gene>
<feature type="region of interest" description="Disordered" evidence="1">
    <location>
        <begin position="1060"/>
        <end position="1189"/>
    </location>
</feature>
<keyword evidence="4" id="KW-1185">Reference proteome</keyword>
<dbReference type="AlphaFoldDB" id="A0A9X0ATX2"/>
<feature type="compositionally biased region" description="Basic and acidic residues" evidence="1">
    <location>
        <begin position="229"/>
        <end position="239"/>
    </location>
</feature>
<dbReference type="InterPro" id="IPR003034">
    <property type="entry name" value="SAP_dom"/>
</dbReference>
<feature type="compositionally biased region" description="Basic and acidic residues" evidence="1">
    <location>
        <begin position="1172"/>
        <end position="1183"/>
    </location>
</feature>
<evidence type="ECO:0000313" key="4">
    <source>
        <dbReference type="Proteomes" id="UP001152300"/>
    </source>
</evidence>
<dbReference type="SUPFAM" id="SSF68906">
    <property type="entry name" value="SAP domain"/>
    <property type="match status" value="1"/>
</dbReference>
<comment type="caution">
    <text evidence="3">The sequence shown here is derived from an EMBL/GenBank/DDBJ whole genome shotgun (WGS) entry which is preliminary data.</text>
</comment>
<feature type="compositionally biased region" description="Polar residues" evidence="1">
    <location>
        <begin position="1070"/>
        <end position="1079"/>
    </location>
</feature>
<feature type="compositionally biased region" description="Basic and acidic residues" evidence="1">
    <location>
        <begin position="89"/>
        <end position="119"/>
    </location>
</feature>
<feature type="compositionally biased region" description="Polar residues" evidence="1">
    <location>
        <begin position="1151"/>
        <end position="1167"/>
    </location>
</feature>
<feature type="compositionally biased region" description="Polar residues" evidence="1">
    <location>
        <begin position="240"/>
        <end position="251"/>
    </location>
</feature>
<feature type="region of interest" description="Disordered" evidence="1">
    <location>
        <begin position="609"/>
        <end position="668"/>
    </location>
</feature>
<feature type="compositionally biased region" description="Basic and acidic residues" evidence="1">
    <location>
        <begin position="427"/>
        <end position="445"/>
    </location>
</feature>
<name>A0A9X0ATX2_9HELO</name>
<feature type="region of interest" description="Disordered" evidence="1">
    <location>
        <begin position="356"/>
        <end position="382"/>
    </location>
</feature>
<dbReference type="OrthoDB" id="3554758at2759"/>
<feature type="compositionally biased region" description="Polar residues" evidence="1">
    <location>
        <begin position="122"/>
        <end position="156"/>
    </location>
</feature>
<protein>
    <recommendedName>
        <fullName evidence="2">SAP domain-containing protein</fullName>
    </recommendedName>
</protein>
<feature type="compositionally biased region" description="Basic and acidic residues" evidence="1">
    <location>
        <begin position="71"/>
        <end position="82"/>
    </location>
</feature>
<feature type="region of interest" description="Disordered" evidence="1">
    <location>
        <begin position="413"/>
        <end position="478"/>
    </location>
</feature>
<feature type="region of interest" description="Disordered" evidence="1">
    <location>
        <begin position="773"/>
        <end position="792"/>
    </location>
</feature>
<dbReference type="SMART" id="SM00513">
    <property type="entry name" value="SAP"/>
    <property type="match status" value="1"/>
</dbReference>
<sequence length="1189" mass="130214">MSQSGFFDDMASGMEFFSYDNIDLSSFQYDGDVGIPLYDEVPPKSPPLSPTPSREETPEFLRSVLEGTEFSELRPRSEKERAQNGAKPSSEKPSEDFQKLDSEKPSEESQKLDSERQFDGKANNTNEPSVSMTSDPPQDVNNATTASDTPENTAENITDDIDNDSLFGDFEDSGLGIDDDGFDTAFDAGDCKSVKNKNNVLTPIATVLEPNRLHLPEPPRVNTSQQRLHLPDHPGDNPAKDNNGTRLHLPSTPSADIQQAAVNTFVQQQNNVGQENSTAPLKPRNARSGRRQGGAGTSGKMSRPQSHDRARATGPTTKLSGPPPSVFQPLELDSSSDEGKSSKSRRASHFTWAFAGHVDFGKPGPGNKYRRNNSAQDPIMVGDDSKTVEKTNEEVNNRQSQDVDRPVTKVPGVIDLTSENGDGSPVESDKDNHIGEVDGKNHSEDFADGQSSAQDYESFPTPAQNHLAPTNNPIRQTPEVQPVLPYHPQVPANAQFPAPQNQAPHQPQLREHSMFETPSGFIHSPHPSYPNIGRRYFQNNGIFSNSPLNYSSPYGQHIQQTPEVHPLRSSYPEVENNLSFPNSNDGLPRFPVFQEAHGLQHLPMDQAASFPHHGHLSQVNDQYDDGLSDGASDSEEESSVSGTRDIRNNGRNAQASPRRNKPRPCESRAEYGYHRPWMRYDEYKYLFPLAEPRLCFENAIAKRREEDAVLIAKGEAIPPRNPIIRHIKISHERLNALNQLRLSNGEEPFKPKLSGVKDQSAFLEAKRRRIEEEQEEYSGYEGQETGPDAKRPRLAPAPIQPAAPAIDNPMMGQQDPNAMMKRQRYYMAYRVPQLKDKCKALGLRTQGLKGVLVQRLVDHEANSRPVAANNGQQMNQAQGGWGAGQGRPMPDVGPMNGMQAPPVAMNYGRQQHQGQGGRGVRQDQPLPYAGPVHGMGPSYNYQQNPSTMQYAPATSYRAPGTGSIMYGNTSQPPWNGGRGGSLNNYYPQLTHGASAGQESMNAGLGGYGGFQQPMNGGSNGYTHGSFQQPYSAGHQGNASGSPQYSTQGFAGGYVASFPEGSMHDPPCGTSRGSMRQPSSGNGNGNGNVNMAMGMAFDHMSSMNPDQNNINQTMSNSLGSNSMNWQADGQMGTGDMNWNQQFYQRPSHGGPQESSQGLSHGPSEQFQSLGFDEPPRNPFNRDRFSPPPSS</sequence>
<organism evidence="3 4">
    <name type="scientific">Sclerotinia nivalis</name>
    <dbReference type="NCBI Taxonomy" id="352851"/>
    <lineage>
        <taxon>Eukaryota</taxon>
        <taxon>Fungi</taxon>
        <taxon>Dikarya</taxon>
        <taxon>Ascomycota</taxon>
        <taxon>Pezizomycotina</taxon>
        <taxon>Leotiomycetes</taxon>
        <taxon>Helotiales</taxon>
        <taxon>Sclerotiniaceae</taxon>
        <taxon>Sclerotinia</taxon>
    </lineage>
</organism>
<evidence type="ECO:0000313" key="3">
    <source>
        <dbReference type="EMBL" id="KAJ8068393.1"/>
    </source>
</evidence>
<feature type="compositionally biased region" description="Polar residues" evidence="1">
    <location>
        <begin position="1100"/>
        <end position="1126"/>
    </location>
</feature>
<dbReference type="PROSITE" id="PS50800">
    <property type="entry name" value="SAP"/>
    <property type="match status" value="1"/>
</dbReference>
<feature type="domain" description="SAP" evidence="2">
    <location>
        <begin position="826"/>
        <end position="860"/>
    </location>
</feature>
<reference evidence="3" key="1">
    <citation type="submission" date="2022-11" db="EMBL/GenBank/DDBJ databases">
        <title>Genome Resource of Sclerotinia nivalis Strain SnTB1, a Plant Pathogen Isolated from American Ginseng.</title>
        <authorList>
            <person name="Fan S."/>
        </authorList>
    </citation>
    <scope>NUCLEOTIDE SEQUENCE</scope>
    <source>
        <strain evidence="3">SnTB1</strain>
    </source>
</reference>
<evidence type="ECO:0000259" key="2">
    <source>
        <dbReference type="PROSITE" id="PS50800"/>
    </source>
</evidence>
<feature type="compositionally biased region" description="Acidic residues" evidence="1">
    <location>
        <begin position="157"/>
        <end position="179"/>
    </location>
</feature>
<feature type="region of interest" description="Disordered" evidence="1">
    <location>
        <begin position="30"/>
        <end position="179"/>
    </location>
</feature>
<dbReference type="Pfam" id="PF02037">
    <property type="entry name" value="SAP"/>
    <property type="match status" value="1"/>
</dbReference>
<feature type="region of interest" description="Disordered" evidence="1">
    <location>
        <begin position="1024"/>
        <end position="1043"/>
    </location>
</feature>
<dbReference type="EMBL" id="JAPEIS010000003">
    <property type="protein sequence ID" value="KAJ8068393.1"/>
    <property type="molecule type" value="Genomic_DNA"/>
</dbReference>
<feature type="compositionally biased region" description="Acidic residues" evidence="1">
    <location>
        <begin position="622"/>
        <end position="638"/>
    </location>
</feature>
<evidence type="ECO:0000256" key="1">
    <source>
        <dbReference type="SAM" id="MobiDB-lite"/>
    </source>
</evidence>
<accession>A0A9X0ATX2</accession>
<dbReference type="InterPro" id="IPR036361">
    <property type="entry name" value="SAP_dom_sf"/>
</dbReference>